<keyword evidence="4" id="KW-1185">Reference proteome</keyword>
<dbReference type="InterPro" id="IPR002559">
    <property type="entry name" value="Transposase_11"/>
</dbReference>
<reference evidence="3 4" key="1">
    <citation type="journal article" date="2019" name="Int. J. Syst. Evol. Microbiol.">
        <title>The Global Catalogue of Microorganisms (GCM) 10K type strain sequencing project: providing services to taxonomists for standard genome sequencing and annotation.</title>
        <authorList>
            <consortium name="The Broad Institute Genomics Platform"/>
            <consortium name="The Broad Institute Genome Sequencing Center for Infectious Disease"/>
            <person name="Wu L."/>
            <person name="Ma J."/>
        </authorList>
    </citation>
    <scope>NUCLEOTIDE SEQUENCE [LARGE SCALE GENOMIC DNA]</scope>
    <source>
        <strain evidence="3 4">JCM 12696</strain>
    </source>
</reference>
<name>A0ABN1UNX3_9ACTN</name>
<evidence type="ECO:0000313" key="3">
    <source>
        <dbReference type="EMBL" id="GAA1159627.1"/>
    </source>
</evidence>
<evidence type="ECO:0000313" key="4">
    <source>
        <dbReference type="Proteomes" id="UP001501371"/>
    </source>
</evidence>
<feature type="region of interest" description="Disordered" evidence="1">
    <location>
        <begin position="169"/>
        <end position="204"/>
    </location>
</feature>
<feature type="region of interest" description="Disordered" evidence="1">
    <location>
        <begin position="125"/>
        <end position="152"/>
    </location>
</feature>
<evidence type="ECO:0000256" key="1">
    <source>
        <dbReference type="SAM" id="MobiDB-lite"/>
    </source>
</evidence>
<organism evidence="3 4">
    <name type="scientific">Streptomyces hebeiensis</name>
    <dbReference type="NCBI Taxonomy" id="229486"/>
    <lineage>
        <taxon>Bacteria</taxon>
        <taxon>Bacillati</taxon>
        <taxon>Actinomycetota</taxon>
        <taxon>Actinomycetes</taxon>
        <taxon>Kitasatosporales</taxon>
        <taxon>Streptomycetaceae</taxon>
        <taxon>Streptomyces</taxon>
    </lineage>
</organism>
<dbReference type="EMBL" id="BAAAKV010000010">
    <property type="protein sequence ID" value="GAA1159627.1"/>
    <property type="molecule type" value="Genomic_DNA"/>
</dbReference>
<comment type="caution">
    <text evidence="3">The sequence shown here is derived from an EMBL/GenBank/DDBJ whole genome shotgun (WGS) entry which is preliminary data.</text>
</comment>
<dbReference type="Proteomes" id="UP001501371">
    <property type="component" value="Unassembled WGS sequence"/>
</dbReference>
<dbReference type="Pfam" id="PF01609">
    <property type="entry name" value="DDE_Tnp_1"/>
    <property type="match status" value="1"/>
</dbReference>
<sequence length="240" mass="26252">MAPHACGHLRHLFPYLPQQSGYNKRLRKAAELLRRVTRLLAVDTSVRSDDVWIVDSTPVECGRSRETVNRSDLAGWAEYGYCASHSRFLRGLRLHLVCALQGLPVAFTLTGAKADERETLLDPLADEPGLTSARPGQTPIGDKNYVGPHLSKTSLPNWTSDCCGRPARVSRNGPVSRCSNQRNRTSSLSTRPSRANSTSNSQAPSCCVGQYTAVGSGRPALNGDAKWRNAAARLLFPVRR</sequence>
<protein>
    <recommendedName>
        <fullName evidence="2">Transposase IS4-like domain-containing protein</fullName>
    </recommendedName>
</protein>
<gene>
    <name evidence="3" type="ORF">GCM10009654_14710</name>
</gene>
<evidence type="ECO:0000259" key="2">
    <source>
        <dbReference type="Pfam" id="PF01609"/>
    </source>
</evidence>
<feature type="domain" description="Transposase IS4-like" evidence="2">
    <location>
        <begin position="49"/>
        <end position="148"/>
    </location>
</feature>
<feature type="compositionally biased region" description="Polar residues" evidence="1">
    <location>
        <begin position="177"/>
        <end position="204"/>
    </location>
</feature>
<proteinExistence type="predicted"/>
<accession>A0ABN1UNX3</accession>